<dbReference type="AlphaFoldDB" id="A0A383WNX8"/>
<sequence length="236" mass="24918">MRLAGADDPGAATCSLSMGFLCLPNAIKAAWLSLAARLQQRSQTKQPDNEQTRNRSCIIALDAAVNVLALRSSPLFLESNIYCTLPAVASCALAALCSWTNTIDSTGSKTVKPLNPSAIHAIRKDILQMCHDWAFNILRQVIRFAAMGAYWPAWRQQHGVCSDTEAEAAAAAVAAAAAAAAAAATSSMPTMLNDDDHATLAAAAHALLASADVQQLTAMEIARFAQLVHAASSKWQ</sequence>
<protein>
    <submittedName>
        <fullName evidence="1">Uncharacterized protein</fullName>
    </submittedName>
</protein>
<accession>A0A383WNX8</accession>
<reference evidence="1 2" key="1">
    <citation type="submission" date="2016-10" db="EMBL/GenBank/DDBJ databases">
        <authorList>
            <person name="Cai Z."/>
        </authorList>
    </citation>
    <scope>NUCLEOTIDE SEQUENCE [LARGE SCALE GENOMIC DNA]</scope>
</reference>
<dbReference type="EMBL" id="FNXT01001351">
    <property type="protein sequence ID" value="SZX79121.1"/>
    <property type="molecule type" value="Genomic_DNA"/>
</dbReference>
<name>A0A383WNX8_TETOB</name>
<evidence type="ECO:0000313" key="2">
    <source>
        <dbReference type="Proteomes" id="UP000256970"/>
    </source>
</evidence>
<organism evidence="1 2">
    <name type="scientific">Tetradesmus obliquus</name>
    <name type="common">Green alga</name>
    <name type="synonym">Acutodesmus obliquus</name>
    <dbReference type="NCBI Taxonomy" id="3088"/>
    <lineage>
        <taxon>Eukaryota</taxon>
        <taxon>Viridiplantae</taxon>
        <taxon>Chlorophyta</taxon>
        <taxon>core chlorophytes</taxon>
        <taxon>Chlorophyceae</taxon>
        <taxon>CS clade</taxon>
        <taxon>Sphaeropleales</taxon>
        <taxon>Scenedesmaceae</taxon>
        <taxon>Tetradesmus</taxon>
    </lineage>
</organism>
<gene>
    <name evidence="1" type="ORF">BQ4739_LOCUS19409</name>
</gene>
<dbReference type="Proteomes" id="UP000256970">
    <property type="component" value="Unassembled WGS sequence"/>
</dbReference>
<keyword evidence="2" id="KW-1185">Reference proteome</keyword>
<evidence type="ECO:0000313" key="1">
    <source>
        <dbReference type="EMBL" id="SZX79121.1"/>
    </source>
</evidence>
<proteinExistence type="predicted"/>